<evidence type="ECO:0000256" key="1">
    <source>
        <dbReference type="SAM" id="MobiDB-lite"/>
    </source>
</evidence>
<evidence type="ECO:0000313" key="3">
    <source>
        <dbReference type="RefSeq" id="XP_014467274.1"/>
    </source>
</evidence>
<organism evidence="2 3">
    <name type="scientific">Dinoponera quadriceps</name>
    <name type="common">South American ant</name>
    <dbReference type="NCBI Taxonomy" id="609295"/>
    <lineage>
        <taxon>Eukaryota</taxon>
        <taxon>Metazoa</taxon>
        <taxon>Ecdysozoa</taxon>
        <taxon>Arthropoda</taxon>
        <taxon>Hexapoda</taxon>
        <taxon>Insecta</taxon>
        <taxon>Pterygota</taxon>
        <taxon>Neoptera</taxon>
        <taxon>Endopterygota</taxon>
        <taxon>Hymenoptera</taxon>
        <taxon>Apocrita</taxon>
        <taxon>Aculeata</taxon>
        <taxon>Formicoidea</taxon>
        <taxon>Formicidae</taxon>
        <taxon>Ponerinae</taxon>
        <taxon>Ponerini</taxon>
        <taxon>Dinoponera</taxon>
    </lineage>
</organism>
<dbReference type="PANTHER" id="PTHR47771">
    <property type="entry name" value="LD27203P-RELATED"/>
    <property type="match status" value="1"/>
</dbReference>
<feature type="compositionally biased region" description="Polar residues" evidence="1">
    <location>
        <begin position="239"/>
        <end position="249"/>
    </location>
</feature>
<protein>
    <submittedName>
        <fullName evidence="3">Helicase SRCAP-like</fullName>
    </submittedName>
</protein>
<evidence type="ECO:0000313" key="2">
    <source>
        <dbReference type="Proteomes" id="UP000515204"/>
    </source>
</evidence>
<dbReference type="RefSeq" id="XP_014467274.1">
    <property type="nucleotide sequence ID" value="XM_014611788.1"/>
</dbReference>
<dbReference type="KEGG" id="dqu:106740598"/>
<proteinExistence type="predicted"/>
<dbReference type="OrthoDB" id="7698612at2759"/>
<reference evidence="3" key="1">
    <citation type="submission" date="2025-08" db="UniProtKB">
        <authorList>
            <consortium name="RefSeq"/>
        </authorList>
    </citation>
    <scope>IDENTIFICATION</scope>
</reference>
<dbReference type="GeneID" id="106740598"/>
<accession>A0A6P3WND7</accession>
<feature type="region of interest" description="Disordered" evidence="1">
    <location>
        <begin position="194"/>
        <end position="249"/>
    </location>
</feature>
<name>A0A6P3WND7_DINQU</name>
<dbReference type="AlphaFoldDB" id="A0A6P3WND7"/>
<gene>
    <name evidence="3" type="primary">LOC106740598</name>
</gene>
<sequence length="249" mass="27201">MVFLQQVVHSINVLWNDRRGTMTAFTRFATDLYLTTLKISVPIINSFLGTFLFTLAAAVTAWPSFEGHGLHDEPKLISQSVHLHEVPTKIIKVTKTVAIKVPVPYPVKVPHHIPFPVPVKHPVAVPVPQIVKVPQHVPVPVEKPVPVELHQQVPLVVSKPVPIPHPIPVPHPITLTKPVFIPVPKTIPIPQSAHDNVGGGGVSGDDEHVGHETNYGSYTVNVPGHGAVYDQRGDDQAHFQPSQPDYSGH</sequence>
<dbReference type="PANTHER" id="PTHR47771:SF14">
    <property type="entry name" value="RH73259P"/>
    <property type="match status" value="1"/>
</dbReference>
<keyword evidence="2" id="KW-1185">Reference proteome</keyword>
<dbReference type="Proteomes" id="UP000515204">
    <property type="component" value="Unplaced"/>
</dbReference>